<comment type="caution">
    <text evidence="2">The sequence shown here is derived from an EMBL/GenBank/DDBJ whole genome shotgun (WGS) entry which is preliminary data.</text>
</comment>
<evidence type="ECO:0000313" key="2">
    <source>
        <dbReference type="EMBL" id="OWT43446.1"/>
    </source>
</evidence>
<sequence length="121" mass="13395">MSPPWFRIKKNQTPSQAIVYNLHYFYLFSSPSILQSLKLPGIELSAKTATHKSQLTSRRHINIDKPCVSGASPTPHTTTRRKSSPLGRTAATGITTIIITHIRRGRATRASCGRRTVLARG</sequence>
<dbReference type="GeneID" id="33936381"/>
<evidence type="ECO:0000313" key="3">
    <source>
        <dbReference type="Proteomes" id="UP000078397"/>
    </source>
</evidence>
<protein>
    <submittedName>
        <fullName evidence="2">Uncharacterized protein</fullName>
    </submittedName>
</protein>
<dbReference type="KEGG" id="pchm:VFPPC_17405"/>
<feature type="region of interest" description="Disordered" evidence="1">
    <location>
        <begin position="67"/>
        <end position="87"/>
    </location>
</feature>
<name>A0A219ARM8_METCM</name>
<reference evidence="2 3" key="1">
    <citation type="journal article" date="2016" name="PLoS Pathog.">
        <title>Biosynthesis of antibiotic leucinostatins in bio-control fungus Purpureocillium lilacinum and their inhibition on phytophthora revealed by genome mining.</title>
        <authorList>
            <person name="Wang G."/>
            <person name="Liu Z."/>
            <person name="Lin R."/>
            <person name="Li E."/>
            <person name="Mao Z."/>
            <person name="Ling J."/>
            <person name="Yang Y."/>
            <person name="Yin W.B."/>
            <person name="Xie B."/>
        </authorList>
    </citation>
    <scope>NUCLEOTIDE SEQUENCE [LARGE SCALE GENOMIC DNA]</scope>
    <source>
        <strain evidence="2">170</strain>
    </source>
</reference>
<dbReference type="EMBL" id="LSBJ02000001">
    <property type="protein sequence ID" value="OWT43446.1"/>
    <property type="molecule type" value="Genomic_DNA"/>
</dbReference>
<organism evidence="2 3">
    <name type="scientific">Pochonia chlamydosporia 170</name>
    <dbReference type="NCBI Taxonomy" id="1380566"/>
    <lineage>
        <taxon>Eukaryota</taxon>
        <taxon>Fungi</taxon>
        <taxon>Dikarya</taxon>
        <taxon>Ascomycota</taxon>
        <taxon>Pezizomycotina</taxon>
        <taxon>Sordariomycetes</taxon>
        <taxon>Hypocreomycetidae</taxon>
        <taxon>Hypocreales</taxon>
        <taxon>Clavicipitaceae</taxon>
        <taxon>Pochonia</taxon>
    </lineage>
</organism>
<dbReference type="Proteomes" id="UP000078397">
    <property type="component" value="Unassembled WGS sequence"/>
</dbReference>
<evidence type="ECO:0000256" key="1">
    <source>
        <dbReference type="SAM" id="MobiDB-lite"/>
    </source>
</evidence>
<accession>A0A219ARM8</accession>
<gene>
    <name evidence="2" type="ORF">VFPPC_17405</name>
</gene>
<dbReference type="AlphaFoldDB" id="A0A219ARM8"/>
<dbReference type="RefSeq" id="XP_022285866.1">
    <property type="nucleotide sequence ID" value="XM_022429117.1"/>
</dbReference>
<proteinExistence type="predicted"/>
<keyword evidence="3" id="KW-1185">Reference proteome</keyword>